<keyword evidence="7" id="KW-0472">Membrane</keyword>
<dbReference type="InterPro" id="IPR003122">
    <property type="entry name" value="Tar_rcpt_lig-bd"/>
</dbReference>
<evidence type="ECO:0000313" key="14">
    <source>
        <dbReference type="EMBL" id="NJB96420.1"/>
    </source>
</evidence>
<dbReference type="Gene3D" id="6.10.340.10">
    <property type="match status" value="1"/>
</dbReference>
<evidence type="ECO:0000259" key="12">
    <source>
        <dbReference type="PROSITE" id="PS50111"/>
    </source>
</evidence>
<evidence type="ECO:0000256" key="2">
    <source>
        <dbReference type="ARBA" id="ARBA00022475"/>
    </source>
</evidence>
<dbReference type="PANTHER" id="PTHR43531:SF11">
    <property type="entry name" value="METHYL-ACCEPTING CHEMOTAXIS PROTEIN 3"/>
    <property type="match status" value="1"/>
</dbReference>
<dbReference type="PANTHER" id="PTHR43531">
    <property type="entry name" value="PROTEIN ICFG"/>
    <property type="match status" value="1"/>
</dbReference>
<sequence>MTIKQKLLGCLALFGIATLLLVGVGYWSARSSEAALSTLLADRVKPLRELKVVADRYAVEIVDTAHKARNGNMAFAEAATKVAAGSDELHKSWRAYRATRIEGEEARLAAEAETRMKVADEKVERLGKILSAGDAAALDGFVRNEVYPAIDPVSEAIAKLVDLQIKISESIAGKAQAAAGFARLSMAALGLLAGAVLIVSFLTITHKVIAPIRRLAEIIAERARSSGEARLPHLEQQDEIGDITRSVDGFLKAAIAKERDRAEAAAAEQTTVTTALRDSLAALKAGDLTRPVTAAFPAADAELKSSFNEALDNLRTLIGTVIQSAQGISTGSKDIAQASEDLARRTESTAASLAETAASIGEIDGRLKATAAAATNTVERANGAIHTVEGGRAITDEAVQAMSRVADSAKGIDGVIEGLDKIAFQTRVLAMNAAVEAGRAGEAGRGFAVVADLVSALAMRAEEEAKRARDQLTVTQSEIGTAVEAVQKVDGALSNISQDVAQVHQLLGSMATDNNAQAAAIVQVTTAVHTMDSATQQNAAMVEETSAAARNLSNETRLLSDQASRFRVAGDGGASLQGRFVTPAEARPLPVAAVRAMTRDVEDWQSF</sequence>
<dbReference type="SMART" id="SM00283">
    <property type="entry name" value="MA"/>
    <property type="match status" value="1"/>
</dbReference>
<evidence type="ECO:0000256" key="6">
    <source>
        <dbReference type="ARBA" id="ARBA00022989"/>
    </source>
</evidence>
<comment type="caution">
    <text evidence="14">The sequence shown here is derived from an EMBL/GenBank/DDBJ whole genome shotgun (WGS) entry which is preliminary data.</text>
</comment>
<dbReference type="RefSeq" id="WP_125974122.1">
    <property type="nucleotide sequence ID" value="NZ_BAAADY010000030.1"/>
</dbReference>
<dbReference type="AlphaFoldDB" id="A0A7X6BBP8"/>
<feature type="domain" description="HAMP" evidence="13">
    <location>
        <begin position="206"/>
        <end position="259"/>
    </location>
</feature>
<comment type="similarity">
    <text evidence="9">Belongs to the methyl-accepting chemotaxis (MCP) protein family.</text>
</comment>
<evidence type="ECO:0000256" key="4">
    <source>
        <dbReference type="ARBA" id="ARBA00022500"/>
    </source>
</evidence>
<evidence type="ECO:0000256" key="3">
    <source>
        <dbReference type="ARBA" id="ARBA00022481"/>
    </source>
</evidence>
<keyword evidence="11" id="KW-0175">Coiled coil</keyword>
<evidence type="ECO:0000256" key="5">
    <source>
        <dbReference type="ARBA" id="ARBA00022692"/>
    </source>
</evidence>
<dbReference type="GO" id="GO:0006935">
    <property type="term" value="P:chemotaxis"/>
    <property type="evidence" value="ECO:0007669"/>
    <property type="project" value="UniProtKB-KW"/>
</dbReference>
<accession>A0A7X6BBP8</accession>
<organism evidence="14 15">
    <name type="scientific">Sphingomonas trueperi</name>
    <dbReference type="NCBI Taxonomy" id="53317"/>
    <lineage>
        <taxon>Bacteria</taxon>
        <taxon>Pseudomonadati</taxon>
        <taxon>Pseudomonadota</taxon>
        <taxon>Alphaproteobacteria</taxon>
        <taxon>Sphingomonadales</taxon>
        <taxon>Sphingomonadaceae</taxon>
        <taxon>Sphingomonas</taxon>
    </lineage>
</organism>
<dbReference type="SMART" id="SM00304">
    <property type="entry name" value="HAMP"/>
    <property type="match status" value="2"/>
</dbReference>
<evidence type="ECO:0000259" key="13">
    <source>
        <dbReference type="PROSITE" id="PS50885"/>
    </source>
</evidence>
<evidence type="ECO:0000256" key="7">
    <source>
        <dbReference type="ARBA" id="ARBA00023136"/>
    </source>
</evidence>
<dbReference type="PROSITE" id="PS50111">
    <property type="entry name" value="CHEMOTAXIS_TRANSDUC_2"/>
    <property type="match status" value="1"/>
</dbReference>
<keyword evidence="15" id="KW-1185">Reference proteome</keyword>
<keyword evidence="5" id="KW-0812">Transmembrane</keyword>
<dbReference type="SUPFAM" id="SSF58104">
    <property type="entry name" value="Methyl-accepting chemotaxis protein (MCP) signaling domain"/>
    <property type="match status" value="1"/>
</dbReference>
<keyword evidence="6" id="KW-1133">Transmembrane helix</keyword>
<dbReference type="InterPro" id="IPR003660">
    <property type="entry name" value="HAMP_dom"/>
</dbReference>
<proteinExistence type="inferred from homology"/>
<evidence type="ECO:0000313" key="15">
    <source>
        <dbReference type="Proteomes" id="UP000531251"/>
    </source>
</evidence>
<dbReference type="Gene3D" id="1.10.287.950">
    <property type="entry name" value="Methyl-accepting chemotaxis protein"/>
    <property type="match status" value="1"/>
</dbReference>
<dbReference type="Pfam" id="PF02203">
    <property type="entry name" value="TarH"/>
    <property type="match status" value="1"/>
</dbReference>
<gene>
    <name evidence="14" type="ORF">GGR89_000720</name>
</gene>
<evidence type="ECO:0000256" key="8">
    <source>
        <dbReference type="ARBA" id="ARBA00023224"/>
    </source>
</evidence>
<dbReference type="Proteomes" id="UP000531251">
    <property type="component" value="Unassembled WGS sequence"/>
</dbReference>
<comment type="subcellular location">
    <subcellularLocation>
        <location evidence="1">Cell membrane</location>
        <topology evidence="1">Multi-pass membrane protein</topology>
    </subcellularLocation>
</comment>
<dbReference type="GO" id="GO:0005886">
    <property type="term" value="C:plasma membrane"/>
    <property type="evidence" value="ECO:0007669"/>
    <property type="project" value="UniProtKB-SubCell"/>
</dbReference>
<evidence type="ECO:0000256" key="10">
    <source>
        <dbReference type="PROSITE-ProRule" id="PRU00284"/>
    </source>
</evidence>
<dbReference type="PROSITE" id="PS50885">
    <property type="entry name" value="HAMP"/>
    <property type="match status" value="2"/>
</dbReference>
<evidence type="ECO:0000256" key="1">
    <source>
        <dbReference type="ARBA" id="ARBA00004651"/>
    </source>
</evidence>
<protein>
    <submittedName>
        <fullName evidence="14">Methyl-accepting chemotaxis protein</fullName>
    </submittedName>
</protein>
<feature type="domain" description="Methyl-accepting transducer" evidence="12">
    <location>
        <begin position="324"/>
        <end position="553"/>
    </location>
</feature>
<dbReference type="GO" id="GO:0007165">
    <property type="term" value="P:signal transduction"/>
    <property type="evidence" value="ECO:0007669"/>
    <property type="project" value="UniProtKB-KW"/>
</dbReference>
<keyword evidence="4" id="KW-0145">Chemotaxis</keyword>
<feature type="domain" description="HAMP" evidence="13">
    <location>
        <begin position="267"/>
        <end position="319"/>
    </location>
</feature>
<evidence type="ECO:0000256" key="11">
    <source>
        <dbReference type="SAM" id="Coils"/>
    </source>
</evidence>
<reference evidence="14 15" key="1">
    <citation type="submission" date="2020-03" db="EMBL/GenBank/DDBJ databases">
        <title>Genomic Encyclopedia of Type Strains, Phase IV (KMG-IV): sequencing the most valuable type-strain genomes for metagenomic binning, comparative biology and taxonomic classification.</title>
        <authorList>
            <person name="Goeker M."/>
        </authorList>
    </citation>
    <scope>NUCLEOTIDE SEQUENCE [LARGE SCALE GENOMIC DNA]</scope>
    <source>
        <strain evidence="14 15">DSM 7225</strain>
    </source>
</reference>
<dbReference type="InterPro" id="IPR004089">
    <property type="entry name" value="MCPsignal_dom"/>
</dbReference>
<keyword evidence="3" id="KW-0488">Methylation</keyword>
<keyword evidence="8 10" id="KW-0807">Transducer</keyword>
<dbReference type="InterPro" id="IPR051310">
    <property type="entry name" value="MCP_chemotaxis"/>
</dbReference>
<name>A0A7X6BBP8_9SPHN</name>
<evidence type="ECO:0000256" key="9">
    <source>
        <dbReference type="ARBA" id="ARBA00029447"/>
    </source>
</evidence>
<feature type="coiled-coil region" evidence="11">
    <location>
        <begin position="451"/>
        <end position="478"/>
    </location>
</feature>
<dbReference type="EMBL" id="JAATJB010000002">
    <property type="protein sequence ID" value="NJB96420.1"/>
    <property type="molecule type" value="Genomic_DNA"/>
</dbReference>
<dbReference type="Pfam" id="PF00015">
    <property type="entry name" value="MCPsignal"/>
    <property type="match status" value="1"/>
</dbReference>
<keyword evidence="2" id="KW-1003">Cell membrane</keyword>